<dbReference type="Proteomes" id="UP001596380">
    <property type="component" value="Unassembled WGS sequence"/>
</dbReference>
<comment type="caution">
    <text evidence="1">The sequence shown here is derived from an EMBL/GenBank/DDBJ whole genome shotgun (WGS) entry which is preliminary data.</text>
</comment>
<evidence type="ECO:0000313" key="1">
    <source>
        <dbReference type="EMBL" id="MFC6880402.1"/>
    </source>
</evidence>
<protein>
    <recommendedName>
        <fullName evidence="3">DUF1877 family protein</fullName>
    </recommendedName>
</protein>
<sequence length="151" mass="15734">MITDVFAAEPGGLAAYRRAGFPAPGGYGYPTLKGRDLDPAALAVLDMLLSGVPADRALDDAARPAPAPAPGPDGGPDLYAGPVVAVLSERVVRLLPAVPDDRLEGLAKDWTAQAEIDGVPVEAVAAWLAGLRRMLPDAVRDGRMLLVWNCL</sequence>
<reference evidence="2" key="1">
    <citation type="journal article" date="2019" name="Int. J. Syst. Evol. Microbiol.">
        <title>The Global Catalogue of Microorganisms (GCM) 10K type strain sequencing project: providing services to taxonomists for standard genome sequencing and annotation.</title>
        <authorList>
            <consortium name="The Broad Institute Genomics Platform"/>
            <consortium name="The Broad Institute Genome Sequencing Center for Infectious Disease"/>
            <person name="Wu L."/>
            <person name="Ma J."/>
        </authorList>
    </citation>
    <scope>NUCLEOTIDE SEQUENCE [LARGE SCALE GENOMIC DNA]</scope>
    <source>
        <strain evidence="2">JCM 3369</strain>
    </source>
</reference>
<dbReference type="RefSeq" id="WP_378044667.1">
    <property type="nucleotide sequence ID" value="NZ_JBHSXE010000001.1"/>
</dbReference>
<dbReference type="EMBL" id="JBHSXS010000005">
    <property type="protein sequence ID" value="MFC6880402.1"/>
    <property type="molecule type" value="Genomic_DNA"/>
</dbReference>
<accession>A0ABW2CFP2</accession>
<organism evidence="1 2">
    <name type="scientific">Actinomadura yumaensis</name>
    <dbReference type="NCBI Taxonomy" id="111807"/>
    <lineage>
        <taxon>Bacteria</taxon>
        <taxon>Bacillati</taxon>
        <taxon>Actinomycetota</taxon>
        <taxon>Actinomycetes</taxon>
        <taxon>Streptosporangiales</taxon>
        <taxon>Thermomonosporaceae</taxon>
        <taxon>Actinomadura</taxon>
    </lineage>
</organism>
<name>A0ABW2CFP2_9ACTN</name>
<gene>
    <name evidence="1" type="ORF">ACFQKB_11585</name>
</gene>
<evidence type="ECO:0000313" key="2">
    <source>
        <dbReference type="Proteomes" id="UP001596380"/>
    </source>
</evidence>
<evidence type="ECO:0008006" key="3">
    <source>
        <dbReference type="Google" id="ProtNLM"/>
    </source>
</evidence>
<keyword evidence="2" id="KW-1185">Reference proteome</keyword>
<proteinExistence type="predicted"/>